<dbReference type="InterPro" id="IPR013780">
    <property type="entry name" value="Glyco_hydro_b"/>
</dbReference>
<dbReference type="RefSeq" id="WP_166144602.1">
    <property type="nucleotide sequence ID" value="NZ_JAANYN010000002.1"/>
</dbReference>
<feature type="domain" description="DUF5703" evidence="1">
    <location>
        <begin position="58"/>
        <end position="348"/>
    </location>
</feature>
<dbReference type="InterPro" id="IPR012341">
    <property type="entry name" value="6hp_glycosidase-like_sf"/>
</dbReference>
<proteinExistence type="predicted"/>
<dbReference type="InterPro" id="IPR008928">
    <property type="entry name" value="6-hairpin_glycosidase_sf"/>
</dbReference>
<dbReference type="InterPro" id="IPR043757">
    <property type="entry name" value="DUF5703_N"/>
</dbReference>
<dbReference type="EMBL" id="JAANYN010000002">
    <property type="protein sequence ID" value="NHE56573.1"/>
    <property type="molecule type" value="Genomic_DNA"/>
</dbReference>
<dbReference type="Pfam" id="PF18961">
    <property type="entry name" value="DUF5703_N"/>
    <property type="match status" value="1"/>
</dbReference>
<accession>A0ABX0H6Q5</accession>
<dbReference type="Gene3D" id="1.50.10.10">
    <property type="match status" value="1"/>
</dbReference>
<organism evidence="2 3">
    <name type="scientific">Cyclobacterium plantarum</name>
    <dbReference type="NCBI Taxonomy" id="2716263"/>
    <lineage>
        <taxon>Bacteria</taxon>
        <taxon>Pseudomonadati</taxon>
        <taxon>Bacteroidota</taxon>
        <taxon>Cytophagia</taxon>
        <taxon>Cytophagales</taxon>
        <taxon>Cyclobacteriaceae</taxon>
        <taxon>Cyclobacterium</taxon>
    </lineage>
</organism>
<evidence type="ECO:0000259" key="1">
    <source>
        <dbReference type="Pfam" id="PF18961"/>
    </source>
</evidence>
<dbReference type="SUPFAM" id="SSF48208">
    <property type="entry name" value="Six-hairpin glycosidases"/>
    <property type="match status" value="1"/>
</dbReference>
<dbReference type="Gene3D" id="2.60.40.1180">
    <property type="entry name" value="Golgi alpha-mannosidase II"/>
    <property type="match status" value="1"/>
</dbReference>
<sequence length="831" mass="95635">MKKHLLNRREFVKHSTKGMVGVGLAYSGLSSSVLAYGKSHRKDLGVLNSPKLNDFNITWNTQSKNASESMPLVGGDIGCNVWVENGDLLCYVQRSGSLSENGEYLKIGRFRIQLNPNPFSEEHTFMQTLRLEDGYIEINSKHKEKEGIKIKLWVDVFSPVVHVDIESVEKTEVNIAYESWRTEDKELEFGKARFGAFGLEGFPGKVIRVKDTIEESETGILFYHRNPTLKHIPEVYIEMQELEAHANEINDDLKNRTFGGFLFGKGLIFNGKNEGVYQGTPYTSWKLKSESAQNTHKICIATHIEQAEEIEVWQDNLQKTVDRSKNEQETAFEKTTFWWRNFWGRSFIFIQPDNPDPENPAWQMGRNYQLFRYQLGGNAFGEYPTKFNGGNLTFDPVLVDEQKTYDPDWRQWGGAVFTAQNQRLLYWPMLKSGDFDAILSQFELYRKGLPGARARVKEHFGHEGAVYCEYTSVPGMAFGDGWGWHNDENYRIRGEEIPFGDPKANGATAYNDPVEKGVMANGSIAYHWESQIEHAYMILEYSRFTGADIRRYLPFIEQSLIFFDEHYQARQKMRNGNQVDENGKLVIYPSTACESYRGAKNPTDLLAGIQACLKSILELEEKYFSSEKKKYYREFLDRVPGYAFGEIDGHSVIKPAESWIRESNQELPQFYPLFPFNQFQLGDDEIQLFKNAYKEAPDFRKGTIQSWHQDGIQFARMGMTEESADYNTRKLQDSPRRFPTFWGPGHDWVPDHNWGGSGMIGLQEMLMQTIGDRIVLFPAWPKDWDVDFKLHAPGNTLIECSLKGGEIARLEVTPESRKKDVLNYFENKSAL</sequence>
<dbReference type="Proteomes" id="UP000649799">
    <property type="component" value="Unassembled WGS sequence"/>
</dbReference>
<dbReference type="InterPro" id="IPR006311">
    <property type="entry name" value="TAT_signal"/>
</dbReference>
<reference evidence="2 3" key="1">
    <citation type="submission" date="2020-03" db="EMBL/GenBank/DDBJ databases">
        <title>Cyclobacterium plantarum sp. nov., a marine bacterium isolated from a coastal-marine wetland.</title>
        <authorList>
            <person name="Sanchez-Porro C."/>
            <person name="Ventosa A."/>
            <person name="Amoozegar M."/>
        </authorList>
    </citation>
    <scope>NUCLEOTIDE SEQUENCE [LARGE SCALE GENOMIC DNA]</scope>
    <source>
        <strain evidence="2 3">GBPx2</strain>
    </source>
</reference>
<evidence type="ECO:0000313" key="2">
    <source>
        <dbReference type="EMBL" id="NHE56573.1"/>
    </source>
</evidence>
<protein>
    <recommendedName>
        <fullName evidence="1">DUF5703 domain-containing protein</fullName>
    </recommendedName>
</protein>
<comment type="caution">
    <text evidence="2">The sequence shown here is derived from an EMBL/GenBank/DDBJ whole genome shotgun (WGS) entry which is preliminary data.</text>
</comment>
<gene>
    <name evidence="2" type="ORF">G9Q97_07075</name>
</gene>
<evidence type="ECO:0000313" key="3">
    <source>
        <dbReference type="Proteomes" id="UP000649799"/>
    </source>
</evidence>
<dbReference type="PROSITE" id="PS51318">
    <property type="entry name" value="TAT"/>
    <property type="match status" value="1"/>
</dbReference>
<name>A0ABX0H6Q5_9BACT</name>
<keyword evidence="3" id="KW-1185">Reference proteome</keyword>